<proteinExistence type="predicted"/>
<protein>
    <submittedName>
        <fullName evidence="1">Uncharacterized protein</fullName>
    </submittedName>
</protein>
<dbReference type="EMBL" id="GBRH01230063">
    <property type="protein sequence ID" value="JAD67832.1"/>
    <property type="molecule type" value="Transcribed_RNA"/>
</dbReference>
<dbReference type="AlphaFoldDB" id="A0A0A9C8I4"/>
<evidence type="ECO:0000313" key="1">
    <source>
        <dbReference type="EMBL" id="JAD67832.1"/>
    </source>
</evidence>
<sequence length="23" mass="2743">MYNWPQLVVKAQLTINIFVPRIV</sequence>
<reference evidence="1" key="1">
    <citation type="submission" date="2014-09" db="EMBL/GenBank/DDBJ databases">
        <authorList>
            <person name="Magalhaes I.L.F."/>
            <person name="Oliveira U."/>
            <person name="Santos F.R."/>
            <person name="Vidigal T.H.D.A."/>
            <person name="Brescovit A.D."/>
            <person name="Santos A.J."/>
        </authorList>
    </citation>
    <scope>NUCLEOTIDE SEQUENCE</scope>
    <source>
        <tissue evidence="1">Shoot tissue taken approximately 20 cm above the soil surface</tissue>
    </source>
</reference>
<organism evidence="1">
    <name type="scientific">Arundo donax</name>
    <name type="common">Giant reed</name>
    <name type="synonym">Donax arundinaceus</name>
    <dbReference type="NCBI Taxonomy" id="35708"/>
    <lineage>
        <taxon>Eukaryota</taxon>
        <taxon>Viridiplantae</taxon>
        <taxon>Streptophyta</taxon>
        <taxon>Embryophyta</taxon>
        <taxon>Tracheophyta</taxon>
        <taxon>Spermatophyta</taxon>
        <taxon>Magnoliopsida</taxon>
        <taxon>Liliopsida</taxon>
        <taxon>Poales</taxon>
        <taxon>Poaceae</taxon>
        <taxon>PACMAD clade</taxon>
        <taxon>Arundinoideae</taxon>
        <taxon>Arundineae</taxon>
        <taxon>Arundo</taxon>
    </lineage>
</organism>
<name>A0A0A9C8I4_ARUDO</name>
<reference evidence="1" key="2">
    <citation type="journal article" date="2015" name="Data Brief">
        <title>Shoot transcriptome of the giant reed, Arundo donax.</title>
        <authorList>
            <person name="Barrero R.A."/>
            <person name="Guerrero F.D."/>
            <person name="Moolhuijzen P."/>
            <person name="Goolsby J.A."/>
            <person name="Tidwell J."/>
            <person name="Bellgard S.E."/>
            <person name="Bellgard M.I."/>
        </authorList>
    </citation>
    <scope>NUCLEOTIDE SEQUENCE</scope>
    <source>
        <tissue evidence="1">Shoot tissue taken approximately 20 cm above the soil surface</tissue>
    </source>
</reference>
<accession>A0A0A9C8I4</accession>